<reference evidence="3" key="1">
    <citation type="submission" date="2020-01" db="EMBL/GenBank/DDBJ databases">
        <title>Genome sequence of Kobresia littledalei, the first chromosome-level genome in the family Cyperaceae.</title>
        <authorList>
            <person name="Qu G."/>
        </authorList>
    </citation>
    <scope>NUCLEOTIDE SEQUENCE</scope>
    <source>
        <strain evidence="3">C.B.Clarke</strain>
        <tissue evidence="3">Leaf</tissue>
    </source>
</reference>
<dbReference type="Pfam" id="PF00790">
    <property type="entry name" value="VHS"/>
    <property type="match status" value="1"/>
</dbReference>
<dbReference type="SMART" id="SM00288">
    <property type="entry name" value="VHS"/>
    <property type="match status" value="1"/>
</dbReference>
<sequence length="194" mass="22122">MGVKIREFLQGPNKADQVDENVTSSNYESPDWSLNLEICDRIKSGLISEVEIICAVKKRIMMKQQPRVQYPALVLLEACMKNCQRGFVDVAAEGVLDEMVQVVDDPETVVIMRNKVLVLIEAWGESGELCYLPVYEVTYKSLKSRGIQFPGRDDESLAPVFTPSHTVPEETFILMHYIQQVMKRHLSICNNWIN</sequence>
<comment type="similarity">
    <text evidence="1">Belongs to the TOM1 family.</text>
</comment>
<dbReference type="GO" id="GO:0035091">
    <property type="term" value="F:phosphatidylinositol binding"/>
    <property type="evidence" value="ECO:0007669"/>
    <property type="project" value="InterPro"/>
</dbReference>
<dbReference type="SUPFAM" id="SSF48464">
    <property type="entry name" value="ENTH/VHS domain"/>
    <property type="match status" value="1"/>
</dbReference>
<dbReference type="OrthoDB" id="2018246at2759"/>
<name>A0A833V429_9POAL</name>
<evidence type="ECO:0000259" key="2">
    <source>
        <dbReference type="PROSITE" id="PS50179"/>
    </source>
</evidence>
<dbReference type="AlphaFoldDB" id="A0A833V429"/>
<dbReference type="GO" id="GO:0043130">
    <property type="term" value="F:ubiquitin binding"/>
    <property type="evidence" value="ECO:0007669"/>
    <property type="project" value="InterPro"/>
</dbReference>
<dbReference type="InterPro" id="IPR044836">
    <property type="entry name" value="TOL_plant"/>
</dbReference>
<evidence type="ECO:0000313" key="4">
    <source>
        <dbReference type="Proteomes" id="UP000623129"/>
    </source>
</evidence>
<evidence type="ECO:0000313" key="3">
    <source>
        <dbReference type="EMBL" id="KAF3324641.1"/>
    </source>
</evidence>
<dbReference type="Proteomes" id="UP000623129">
    <property type="component" value="Unassembled WGS sequence"/>
</dbReference>
<comment type="caution">
    <text evidence="3">The sequence shown here is derived from an EMBL/GenBank/DDBJ whole genome shotgun (WGS) entry which is preliminary data.</text>
</comment>
<gene>
    <name evidence="3" type="ORF">FCM35_KLT10798</name>
</gene>
<accession>A0A833V429</accession>
<dbReference type="InterPro" id="IPR008942">
    <property type="entry name" value="ENTH_VHS"/>
</dbReference>
<protein>
    <recommendedName>
        <fullName evidence="2">VHS domain-containing protein</fullName>
    </recommendedName>
</protein>
<dbReference type="CDD" id="cd03561">
    <property type="entry name" value="VHS"/>
    <property type="match status" value="1"/>
</dbReference>
<proteinExistence type="inferred from homology"/>
<dbReference type="Gene3D" id="1.25.40.90">
    <property type="match status" value="1"/>
</dbReference>
<feature type="domain" description="VHS" evidence="2">
    <location>
        <begin position="22"/>
        <end position="150"/>
    </location>
</feature>
<dbReference type="PANTHER" id="PTHR46646">
    <property type="entry name" value="TOM1-LIKE PROTEIN 1"/>
    <property type="match status" value="1"/>
</dbReference>
<organism evidence="3 4">
    <name type="scientific">Carex littledalei</name>
    <dbReference type="NCBI Taxonomy" id="544730"/>
    <lineage>
        <taxon>Eukaryota</taxon>
        <taxon>Viridiplantae</taxon>
        <taxon>Streptophyta</taxon>
        <taxon>Embryophyta</taxon>
        <taxon>Tracheophyta</taxon>
        <taxon>Spermatophyta</taxon>
        <taxon>Magnoliopsida</taxon>
        <taxon>Liliopsida</taxon>
        <taxon>Poales</taxon>
        <taxon>Cyperaceae</taxon>
        <taxon>Cyperoideae</taxon>
        <taxon>Cariceae</taxon>
        <taxon>Carex</taxon>
        <taxon>Carex subgen. Euthyceras</taxon>
    </lineage>
</organism>
<dbReference type="InterPro" id="IPR002014">
    <property type="entry name" value="VHS_dom"/>
</dbReference>
<dbReference type="EMBL" id="SWLB01000021">
    <property type="protein sequence ID" value="KAF3324641.1"/>
    <property type="molecule type" value="Genomic_DNA"/>
</dbReference>
<evidence type="ECO:0000256" key="1">
    <source>
        <dbReference type="ARBA" id="ARBA00007708"/>
    </source>
</evidence>
<dbReference type="PANTHER" id="PTHR46646:SF1">
    <property type="entry name" value="TOM1-LIKE PROTEIN 1"/>
    <property type="match status" value="1"/>
</dbReference>
<keyword evidence="4" id="KW-1185">Reference proteome</keyword>
<dbReference type="GO" id="GO:0043328">
    <property type="term" value="P:protein transport to vacuole involved in ubiquitin-dependent protein catabolic process via the multivesicular body sorting pathway"/>
    <property type="evidence" value="ECO:0007669"/>
    <property type="project" value="InterPro"/>
</dbReference>
<dbReference type="PROSITE" id="PS50179">
    <property type="entry name" value="VHS"/>
    <property type="match status" value="1"/>
</dbReference>